<keyword evidence="6" id="KW-1185">Reference proteome</keyword>
<name>A0A543BLD0_9MICO</name>
<keyword evidence="1" id="KW-0812">Transmembrane</keyword>
<evidence type="ECO:0000313" key="6">
    <source>
        <dbReference type="Proteomes" id="UP000317209"/>
    </source>
</evidence>
<dbReference type="EMBL" id="VFOX01000001">
    <property type="protein sequence ID" value="TQL85645.1"/>
    <property type="molecule type" value="Genomic_DNA"/>
</dbReference>
<dbReference type="AlphaFoldDB" id="A0A543BLD0"/>
<proteinExistence type="predicted"/>
<keyword evidence="1" id="KW-1133">Transmembrane helix</keyword>
<feature type="domain" description="DUF5979" evidence="3">
    <location>
        <begin position="643"/>
        <end position="744"/>
    </location>
</feature>
<dbReference type="InterPro" id="IPR055354">
    <property type="entry name" value="DUF7507"/>
</dbReference>
<dbReference type="SUPFAM" id="SSF49899">
    <property type="entry name" value="Concanavalin A-like lectins/glucanases"/>
    <property type="match status" value="1"/>
</dbReference>
<organism evidence="5 6">
    <name type="scientific">Microbacterium saperdae</name>
    <dbReference type="NCBI Taxonomy" id="69368"/>
    <lineage>
        <taxon>Bacteria</taxon>
        <taxon>Bacillati</taxon>
        <taxon>Actinomycetota</taxon>
        <taxon>Actinomycetes</taxon>
        <taxon>Micrococcales</taxon>
        <taxon>Microbacteriaceae</taxon>
        <taxon>Microbacterium</taxon>
    </lineage>
</organism>
<feature type="signal peptide" evidence="2">
    <location>
        <begin position="1"/>
        <end position="21"/>
    </location>
</feature>
<dbReference type="Pfam" id="PF19407">
    <property type="entry name" value="DUF5979"/>
    <property type="match status" value="3"/>
</dbReference>
<evidence type="ECO:0000259" key="4">
    <source>
        <dbReference type="Pfam" id="PF24346"/>
    </source>
</evidence>
<dbReference type="Gene3D" id="2.60.120.200">
    <property type="match status" value="1"/>
</dbReference>
<accession>A0A543BLD0</accession>
<evidence type="ECO:0000256" key="1">
    <source>
        <dbReference type="SAM" id="Phobius"/>
    </source>
</evidence>
<dbReference type="InterPro" id="IPR013320">
    <property type="entry name" value="ConA-like_dom_sf"/>
</dbReference>
<feature type="chain" id="PRO_5021861234" description="LPXTG-motif cell wall-anchored protein" evidence="2">
    <location>
        <begin position="22"/>
        <end position="788"/>
    </location>
</feature>
<protein>
    <recommendedName>
        <fullName evidence="7">LPXTG-motif cell wall-anchored protein</fullName>
    </recommendedName>
</protein>
<comment type="caution">
    <text evidence="5">The sequence shown here is derived from an EMBL/GenBank/DDBJ whole genome shotgun (WGS) entry which is preliminary data.</text>
</comment>
<dbReference type="Pfam" id="PF24346">
    <property type="entry name" value="DUF7507"/>
    <property type="match status" value="1"/>
</dbReference>
<gene>
    <name evidence="5" type="ORF">FB560_1275</name>
</gene>
<feature type="transmembrane region" description="Helical" evidence="1">
    <location>
        <begin position="763"/>
        <end position="781"/>
    </location>
</feature>
<keyword evidence="1" id="KW-0472">Membrane</keyword>
<feature type="domain" description="DUF7507" evidence="4">
    <location>
        <begin position="310"/>
        <end position="415"/>
    </location>
</feature>
<feature type="domain" description="DUF5979" evidence="3">
    <location>
        <begin position="537"/>
        <end position="635"/>
    </location>
</feature>
<sequence length="788" mass="79985">MALFAVLLAFTGMLTYGAVPAAGAASGSELTNETFEGSSVTDSRWVGFGDACVTGAPAGAASPAGASNLGGCRKSVDSPVLGTDPGYLQLTDNSGGSTSNVLYDRAFPSSAGLVISFTQYQYATSGTGLGPADGIGFFLTDGAYTLDQPGPTGGGSGGALGYATIAGQDGIENGYLGVGLDVYGNFSRQPYVGEACEASHSSAAQSVAVRGPGNGSEGYCLLSSTPYPNLRGSDLSDAGREVEIVVSPTSAEDPYPTITVSIDGSVVSTVQMTVPAPPTFKMGFSASTGGGHEVHLVKLFAVSTVDPLGAISLVKSVDHSTQTGTTKTTFTEGDRVPYSFLVTNTGSEEALRNIVLSDPKIVDVVCPATTLAIQDSFVCTGTYGPLTAEEAHAGSFENTATVNGTTTVSSTPVEDTSTAVVPTYVLNTFEVSKTITGPAAPAVAEDTSFTVDYQWTGGRADATEGSGSLTVYNDGAAVSSDPIPEGASVSLSEQVPTAIPGIIWGAPSFTPSTFTMNRDTPVQVLLENPTALQTGAFTLTKTVGGPNAGLVPTETEFSVTYSWTGGISGSDGQATMTVKNDGTSVTSAPIPVNATVTLEETTPPTVDGIFWAEPSFSPSTFDISTETPVEVTLTNPTLPTGTFSIVKKVVGDGADLVAADAAFLVHYSWSNGTGPNNRGEGTVTVRNDGTAATSGAIPEGAVVELSELTPERLDGVTWGTPIFSDNSVTVSGGESVRIELTNVATVASPSAGLATTGSSTDGGMLGLAFGALIVGAILVAMRRRTRQL</sequence>
<evidence type="ECO:0000256" key="2">
    <source>
        <dbReference type="SAM" id="SignalP"/>
    </source>
</evidence>
<evidence type="ECO:0000259" key="3">
    <source>
        <dbReference type="Pfam" id="PF19407"/>
    </source>
</evidence>
<dbReference type="Proteomes" id="UP000317209">
    <property type="component" value="Unassembled WGS sequence"/>
</dbReference>
<dbReference type="InterPro" id="IPR046022">
    <property type="entry name" value="DUF5979"/>
</dbReference>
<evidence type="ECO:0000313" key="5">
    <source>
        <dbReference type="EMBL" id="TQL85645.1"/>
    </source>
</evidence>
<evidence type="ECO:0008006" key="7">
    <source>
        <dbReference type="Google" id="ProtNLM"/>
    </source>
</evidence>
<feature type="domain" description="DUF5979" evidence="3">
    <location>
        <begin position="429"/>
        <end position="528"/>
    </location>
</feature>
<keyword evidence="2" id="KW-0732">Signal</keyword>
<reference evidence="5 6" key="1">
    <citation type="submission" date="2019-06" db="EMBL/GenBank/DDBJ databases">
        <title>Sequencing the genomes of 1000 actinobacteria strains.</title>
        <authorList>
            <person name="Klenk H.-P."/>
        </authorList>
    </citation>
    <scope>NUCLEOTIDE SEQUENCE [LARGE SCALE GENOMIC DNA]</scope>
    <source>
        <strain evidence="5 6">DSM 20169</strain>
    </source>
</reference>